<gene>
    <name evidence="2" type="ORF">METZ01_LOCUS465929</name>
</gene>
<proteinExistence type="predicted"/>
<dbReference type="AlphaFoldDB" id="A0A383B0S9"/>
<dbReference type="Pfam" id="PF18602">
    <property type="entry name" value="Rap1a"/>
    <property type="match status" value="1"/>
</dbReference>
<organism evidence="2">
    <name type="scientific">marine metagenome</name>
    <dbReference type="NCBI Taxonomy" id="408172"/>
    <lineage>
        <taxon>unclassified sequences</taxon>
        <taxon>metagenomes</taxon>
        <taxon>ecological metagenomes</taxon>
    </lineage>
</organism>
<dbReference type="InterPro" id="IPR041238">
    <property type="entry name" value="Rap1a"/>
</dbReference>
<feature type="domain" description="Rap1a immunity protein" evidence="1">
    <location>
        <begin position="31"/>
        <end position="109"/>
    </location>
</feature>
<accession>A0A383B0S9</accession>
<evidence type="ECO:0000313" key="2">
    <source>
        <dbReference type="EMBL" id="SVE13075.1"/>
    </source>
</evidence>
<evidence type="ECO:0000259" key="1">
    <source>
        <dbReference type="Pfam" id="PF18602"/>
    </source>
</evidence>
<protein>
    <recommendedName>
        <fullName evidence="1">Rap1a immunity protein domain-containing protein</fullName>
    </recommendedName>
</protein>
<name>A0A383B0S9_9ZZZZ</name>
<reference evidence="2" key="1">
    <citation type="submission" date="2018-05" db="EMBL/GenBank/DDBJ databases">
        <authorList>
            <person name="Lanie J.A."/>
            <person name="Ng W.-L."/>
            <person name="Kazmierczak K.M."/>
            <person name="Andrzejewski T.M."/>
            <person name="Davidsen T.M."/>
            <person name="Wayne K.J."/>
            <person name="Tettelin H."/>
            <person name="Glass J.I."/>
            <person name="Rusch D."/>
            <person name="Podicherti R."/>
            <person name="Tsui H.-C.T."/>
            <person name="Winkler M.E."/>
        </authorList>
    </citation>
    <scope>NUCLEOTIDE SEQUENCE</scope>
</reference>
<dbReference type="EMBL" id="UINC01196178">
    <property type="protein sequence ID" value="SVE13075.1"/>
    <property type="molecule type" value="Genomic_DNA"/>
</dbReference>
<sequence>MKRAGVFLILLFLATARPSDTGQTSQDTAGTGTELVQNCRRYFEFLGRTGAGREEAIERGPFGMGYCAGLLHGVVEMVETLMPDRFCRPPQATAAQAVWVVVQYLENNPL</sequence>
<feature type="non-terminal residue" evidence="2">
    <location>
        <position position="110"/>
    </location>
</feature>